<name>A0A3P7MQW4_CYLGO</name>
<evidence type="ECO:0000313" key="1">
    <source>
        <dbReference type="EMBL" id="VDN32135.1"/>
    </source>
</evidence>
<dbReference type="OrthoDB" id="5874076at2759"/>
<organism evidence="1 2">
    <name type="scientific">Cylicostephanus goldi</name>
    <name type="common">Nematode worm</name>
    <dbReference type="NCBI Taxonomy" id="71465"/>
    <lineage>
        <taxon>Eukaryota</taxon>
        <taxon>Metazoa</taxon>
        <taxon>Ecdysozoa</taxon>
        <taxon>Nematoda</taxon>
        <taxon>Chromadorea</taxon>
        <taxon>Rhabditida</taxon>
        <taxon>Rhabditina</taxon>
        <taxon>Rhabditomorpha</taxon>
        <taxon>Strongyloidea</taxon>
        <taxon>Strongylidae</taxon>
        <taxon>Cylicostephanus</taxon>
    </lineage>
</organism>
<protein>
    <submittedName>
        <fullName evidence="1">Uncharacterized protein</fullName>
    </submittedName>
</protein>
<accession>A0A3P7MQW4</accession>
<evidence type="ECO:0000313" key="2">
    <source>
        <dbReference type="Proteomes" id="UP000271889"/>
    </source>
</evidence>
<gene>
    <name evidence="1" type="ORF">CGOC_LOCUS12031</name>
</gene>
<keyword evidence="2" id="KW-1185">Reference proteome</keyword>
<reference evidence="1 2" key="1">
    <citation type="submission" date="2018-11" db="EMBL/GenBank/DDBJ databases">
        <authorList>
            <consortium name="Pathogen Informatics"/>
        </authorList>
    </citation>
    <scope>NUCLEOTIDE SEQUENCE [LARGE SCALE GENOMIC DNA]</scope>
</reference>
<proteinExistence type="predicted"/>
<sequence>MADQEKSASSVERFARAIQPLAFNEFYDAVDARTYGSLNEDLSESKCEEYFRLFGEFQGKAF</sequence>
<dbReference type="EMBL" id="UYRV01120159">
    <property type="protein sequence ID" value="VDN32135.1"/>
    <property type="molecule type" value="Genomic_DNA"/>
</dbReference>
<dbReference type="Proteomes" id="UP000271889">
    <property type="component" value="Unassembled WGS sequence"/>
</dbReference>
<dbReference type="AlphaFoldDB" id="A0A3P7MQW4"/>